<gene>
    <name evidence="1" type="ORF">PHAMO_470032</name>
</gene>
<accession>H8FWP4</accession>
<evidence type="ECO:0000313" key="2">
    <source>
        <dbReference type="Proteomes" id="UP000004169"/>
    </source>
</evidence>
<dbReference type="STRING" id="1150626.PHAMO_470032"/>
<name>H8FWP4_MAGML</name>
<reference evidence="1 2" key="1">
    <citation type="journal article" date="2012" name="J. Bacteriol.">
        <title>Draft Genome Sequence of the Purple Photosynthetic Bacterium Phaeospirillum molischianum DSM120, a Particularly Versatile Bacterium.</title>
        <authorList>
            <person name="Duquesne K."/>
            <person name="Prima V."/>
            <person name="Ji B."/>
            <person name="Rouy Z."/>
            <person name="Medigue C."/>
            <person name="Talla E."/>
            <person name="Sturgis J.N."/>
        </authorList>
    </citation>
    <scope>NUCLEOTIDE SEQUENCE [LARGE SCALE GENOMIC DNA]</scope>
    <source>
        <strain evidence="2">DSM120</strain>
    </source>
</reference>
<organism evidence="1 2">
    <name type="scientific">Magnetospirillum molischianum DSM 120</name>
    <dbReference type="NCBI Taxonomy" id="1150626"/>
    <lineage>
        <taxon>Bacteria</taxon>
        <taxon>Pseudomonadati</taxon>
        <taxon>Pseudomonadota</taxon>
        <taxon>Alphaproteobacteria</taxon>
        <taxon>Rhodospirillales</taxon>
        <taxon>Rhodospirillaceae</taxon>
        <taxon>Magnetospirillum</taxon>
    </lineage>
</organism>
<protein>
    <recommendedName>
        <fullName evidence="3">Ribbon-helix-helix protein CopG domain-containing protein</fullName>
    </recommendedName>
</protein>
<dbReference type="EMBL" id="CAHP01000042">
    <property type="protein sequence ID" value="CCG42782.1"/>
    <property type="molecule type" value="Genomic_DNA"/>
</dbReference>
<proteinExistence type="predicted"/>
<evidence type="ECO:0008006" key="3">
    <source>
        <dbReference type="Google" id="ProtNLM"/>
    </source>
</evidence>
<comment type="caution">
    <text evidence="1">The sequence shown here is derived from an EMBL/GenBank/DDBJ whole genome shotgun (WGS) entry which is preliminary data.</text>
</comment>
<keyword evidence="2" id="KW-1185">Reference proteome</keyword>
<evidence type="ECO:0000313" key="1">
    <source>
        <dbReference type="EMBL" id="CCG42782.1"/>
    </source>
</evidence>
<dbReference type="OrthoDB" id="9803941at2"/>
<sequence>MIRGKTRHQLFLPDELSKRLTQMAKSQKRARSDLLLEMVETYLNRRAAPEVDERILVRLDRIARAVERGNSESFLISHSLARFIRHQLIYAAALPAPGAEAQALGEES</sequence>
<dbReference type="RefSeq" id="WP_002730582.1">
    <property type="nucleotide sequence ID" value="NZ_CAHP01000042.1"/>
</dbReference>
<dbReference type="AlphaFoldDB" id="H8FWP4"/>
<dbReference type="Proteomes" id="UP000004169">
    <property type="component" value="Unassembled WGS sequence"/>
</dbReference>